<evidence type="ECO:0000313" key="2">
    <source>
        <dbReference type="Proteomes" id="UP000018144"/>
    </source>
</evidence>
<dbReference type="EMBL" id="HF936505">
    <property type="protein sequence ID" value="CCX16726.1"/>
    <property type="molecule type" value="Genomic_DNA"/>
</dbReference>
<keyword evidence="2" id="KW-1185">Reference proteome</keyword>
<protein>
    <submittedName>
        <fullName evidence="1">Uncharacterized protein</fullName>
    </submittedName>
</protein>
<gene>
    <name evidence="1" type="ORF">PCON_03471</name>
</gene>
<evidence type="ECO:0000313" key="1">
    <source>
        <dbReference type="EMBL" id="CCX16726.1"/>
    </source>
</evidence>
<dbReference type="Proteomes" id="UP000018144">
    <property type="component" value="Unassembled WGS sequence"/>
</dbReference>
<accession>U4LCW2</accession>
<reference evidence="1 2" key="1">
    <citation type="journal article" date="2013" name="PLoS Genet.">
        <title>The genome and development-dependent transcriptomes of Pyronema confluens: a window into fungal evolution.</title>
        <authorList>
            <person name="Traeger S."/>
            <person name="Altegoer F."/>
            <person name="Freitag M."/>
            <person name="Gabaldon T."/>
            <person name="Kempken F."/>
            <person name="Kumar A."/>
            <person name="Marcet-Houben M."/>
            <person name="Poggeler S."/>
            <person name="Stajich J.E."/>
            <person name="Nowrousian M."/>
        </authorList>
    </citation>
    <scope>NUCLEOTIDE SEQUENCE [LARGE SCALE GENOMIC DNA]</scope>
    <source>
        <strain evidence="2">CBS 100304</strain>
        <tissue evidence="1">Vegetative mycelium</tissue>
    </source>
</reference>
<proteinExistence type="predicted"/>
<organism evidence="1 2">
    <name type="scientific">Pyronema omphalodes (strain CBS 100304)</name>
    <name type="common">Pyronema confluens</name>
    <dbReference type="NCBI Taxonomy" id="1076935"/>
    <lineage>
        <taxon>Eukaryota</taxon>
        <taxon>Fungi</taxon>
        <taxon>Dikarya</taxon>
        <taxon>Ascomycota</taxon>
        <taxon>Pezizomycotina</taxon>
        <taxon>Pezizomycetes</taxon>
        <taxon>Pezizales</taxon>
        <taxon>Pyronemataceae</taxon>
        <taxon>Pyronema</taxon>
    </lineage>
</organism>
<name>U4LCW2_PYROM</name>
<sequence>MPQKALEETNSNSRVYGTVYHVELYLILHRRFPLVELIFRVQDAISGRETLVMY</sequence>
<dbReference type="AlphaFoldDB" id="U4LCW2"/>